<feature type="region of interest" description="Disordered" evidence="1">
    <location>
        <begin position="151"/>
        <end position="172"/>
    </location>
</feature>
<accession>A0A3S9B761</accession>
<dbReference type="EMBL" id="CP032509">
    <property type="protein sequence ID" value="AZN72681.1"/>
    <property type="molecule type" value="Genomic_DNA"/>
</dbReference>
<dbReference type="KEGG" id="abaw:D5400_16630"/>
<gene>
    <name evidence="2" type="ORF">D5400_16630</name>
</gene>
<evidence type="ECO:0000313" key="2">
    <source>
        <dbReference type="EMBL" id="AZN72681.1"/>
    </source>
</evidence>
<organism evidence="2 3">
    <name type="scientific">Georhizobium profundi</name>
    <dbReference type="NCBI Taxonomy" id="2341112"/>
    <lineage>
        <taxon>Bacteria</taxon>
        <taxon>Pseudomonadati</taxon>
        <taxon>Pseudomonadota</taxon>
        <taxon>Alphaproteobacteria</taxon>
        <taxon>Hyphomicrobiales</taxon>
        <taxon>Rhizobiaceae</taxon>
        <taxon>Georhizobium</taxon>
    </lineage>
</organism>
<feature type="region of interest" description="Disordered" evidence="1">
    <location>
        <begin position="321"/>
        <end position="346"/>
    </location>
</feature>
<dbReference type="AlphaFoldDB" id="A0A3S9B761"/>
<evidence type="ECO:0000256" key="1">
    <source>
        <dbReference type="SAM" id="MobiDB-lite"/>
    </source>
</evidence>
<name>A0A3S9B761_9HYPH</name>
<reference evidence="2 3" key="1">
    <citation type="submission" date="2018-09" db="EMBL/GenBank/DDBJ databases">
        <title>Marinorhizobium profundi gen. nov., sp. nov., isolated from a deep-sea sediment sample from the New Britain Trench and proposal of Marinorhizobiaceae fam. nov. in the order Rhizobiales of the class Alphaproteobacteria.</title>
        <authorList>
            <person name="Cao J."/>
        </authorList>
    </citation>
    <scope>NUCLEOTIDE SEQUENCE [LARGE SCALE GENOMIC DNA]</scope>
    <source>
        <strain evidence="2 3">WS11</strain>
    </source>
</reference>
<feature type="compositionally biased region" description="Basic and acidic residues" evidence="1">
    <location>
        <begin position="321"/>
        <end position="332"/>
    </location>
</feature>
<proteinExistence type="predicted"/>
<keyword evidence="3" id="KW-1185">Reference proteome</keyword>
<protein>
    <recommendedName>
        <fullName evidence="4">DUF2336 domain-containing protein</fullName>
    </recommendedName>
</protein>
<dbReference type="Proteomes" id="UP000268192">
    <property type="component" value="Chromosome"/>
</dbReference>
<evidence type="ECO:0008006" key="4">
    <source>
        <dbReference type="Google" id="ProtNLM"/>
    </source>
</evidence>
<sequence>MLVHVSDRFRDLELSGRAGRKDAVLLATVASFEAMPDPSKRDLKQFADLFVPLFEAASEEAKRTAAAALSRAPIMPEAASRLILEQPVGIAAPFIVHSSAIDESLLIEAVQKHGVAHARAAARRRSVSPQLLAALSAIAHPAVKRTLSLRGTSAAAAEPGSRTPSAVERQAREEDIRNKLRSIVMRNTPDYADPPTLPARIAPDVESRLIRHVEEGDTIYFATALADALASRFDLAERIMMDVSGAQLAQTLVALGLRYTMIIAALERFFPHLAEGQDGERRSLQLLRSCSFVECVEKVMAWQRADWISRRATHQPVVADSARRDVRADQSPKRNAVQRGVPLRRA</sequence>
<evidence type="ECO:0000313" key="3">
    <source>
        <dbReference type="Proteomes" id="UP000268192"/>
    </source>
</evidence>